<keyword evidence="3" id="KW-1185">Reference proteome</keyword>
<name>A0A7H8N1S3_9ACTN</name>
<evidence type="ECO:0000313" key="2">
    <source>
        <dbReference type="EMBL" id="QKW48253.1"/>
    </source>
</evidence>
<gene>
    <name evidence="2" type="ORF">HUT08_00375</name>
</gene>
<proteinExistence type="predicted"/>
<feature type="domain" description="vWA-MoxR associated protein middle region 2" evidence="1">
    <location>
        <begin position="197"/>
        <end position="412"/>
    </location>
</feature>
<dbReference type="Proteomes" id="UP000509303">
    <property type="component" value="Chromosome"/>
</dbReference>
<accession>A0A7H8N1S3</accession>
<dbReference type="AlphaFoldDB" id="A0A7H8N1S3"/>
<dbReference type="Pfam" id="PF19965">
    <property type="entry name" value="VMAP-M2"/>
    <property type="match status" value="1"/>
</dbReference>
<sequence>MTPSNPPRHLLVIAPQCPAQGLLTGLEETAESLHAVLLDEELGGCEPSPPGVPSLLCGLSVGRGEIDQSVRDAADRAGAAEAVLVIAFLGHGTTLGQTPKLAFMASDSHEDVATSVVDVGGLLTLALDVPGVRDVIALVDTCRAGGAVPDLGGLAGGVRQGATSLSLLMSASAVESAHGLAYTWTLVRVLRDGLPDAGMFLSPQDVQEAVDKEASTSSQLVTLNGLSLGARSWFARNARHRSDGALLGPLGEEDLRLALDPLGAAVPALPIVTSGDLARLRRTLAALDRHPATADQHLAYALRTVDRLATAVRTREFLLSSWPGSLPESERIRRAYVTAAGRPASASDGDELLRDCVESLCLRVPRAKGSPTAPLAAFVAALAVEDGLAAGTSGLTGWARGIGAGVELVDAFSAQARRAAENRLRLVVSLHSALADEWPETLLVWLLDGETLVGREDFRCPPTQAGVEQRLGAVLAWATRQARCTGFRLRRIDIAAPAALLACWRPEEARLGQRLGLHYDIVLRWSDRLNLPAHLGLINEFARNQLVEMRDGPAAPVNWLDRAELSAVQKLVESLGNGCYGGALALRHRPERLQELLEPLLAYAPMVLWPDGTGDLPQASQDSVERNWARLPEEFSAAYRTSWKQEDPAHEHTDLARVRSVWLDEQWLDFCDAFANDSVDGENPR</sequence>
<reference evidence="2 3" key="1">
    <citation type="submission" date="2020-06" db="EMBL/GenBank/DDBJ databases">
        <title>Genome mining for natural products.</title>
        <authorList>
            <person name="Zhang B."/>
            <person name="Shi J."/>
            <person name="Ge H."/>
        </authorList>
    </citation>
    <scope>NUCLEOTIDE SEQUENCE [LARGE SCALE GENOMIC DNA]</scope>
    <source>
        <strain evidence="2 3">NA00687</strain>
    </source>
</reference>
<dbReference type="EMBL" id="CP054929">
    <property type="protein sequence ID" value="QKW48253.1"/>
    <property type="molecule type" value="Genomic_DNA"/>
</dbReference>
<protein>
    <recommendedName>
        <fullName evidence="1">vWA-MoxR associated protein middle region 2 domain-containing protein</fullName>
    </recommendedName>
</protein>
<dbReference type="InterPro" id="IPR045446">
    <property type="entry name" value="VMAP-M2"/>
</dbReference>
<organism evidence="2 3">
    <name type="scientific">Streptomyces buecherae</name>
    <dbReference type="NCBI Taxonomy" id="2763006"/>
    <lineage>
        <taxon>Bacteria</taxon>
        <taxon>Bacillati</taxon>
        <taxon>Actinomycetota</taxon>
        <taxon>Actinomycetes</taxon>
        <taxon>Kitasatosporales</taxon>
        <taxon>Streptomycetaceae</taxon>
        <taxon>Streptomyces</taxon>
    </lineage>
</organism>
<evidence type="ECO:0000313" key="3">
    <source>
        <dbReference type="Proteomes" id="UP000509303"/>
    </source>
</evidence>
<dbReference type="RefSeq" id="WP_176159950.1">
    <property type="nucleotide sequence ID" value="NZ_CP054929.1"/>
</dbReference>
<evidence type="ECO:0000259" key="1">
    <source>
        <dbReference type="Pfam" id="PF19965"/>
    </source>
</evidence>